<dbReference type="AlphaFoldDB" id="A0A1I7BF83"/>
<evidence type="ECO:0000256" key="1">
    <source>
        <dbReference type="SAM" id="MobiDB-lite"/>
    </source>
</evidence>
<organism evidence="2 3">
    <name type="scientific">Algoriphagus locisalis</name>
    <dbReference type="NCBI Taxonomy" id="305507"/>
    <lineage>
        <taxon>Bacteria</taxon>
        <taxon>Pseudomonadati</taxon>
        <taxon>Bacteroidota</taxon>
        <taxon>Cytophagia</taxon>
        <taxon>Cytophagales</taxon>
        <taxon>Cyclobacteriaceae</taxon>
        <taxon>Algoriphagus</taxon>
    </lineage>
</organism>
<reference evidence="3" key="1">
    <citation type="submission" date="2016-10" db="EMBL/GenBank/DDBJ databases">
        <authorList>
            <person name="Varghese N."/>
            <person name="Submissions S."/>
        </authorList>
    </citation>
    <scope>NUCLEOTIDE SEQUENCE [LARGE SCALE GENOMIC DNA]</scope>
    <source>
        <strain evidence="3">DSM 23445</strain>
    </source>
</reference>
<dbReference type="RefSeq" id="WP_091693097.1">
    <property type="nucleotide sequence ID" value="NZ_FPBF01000003.1"/>
</dbReference>
<feature type="region of interest" description="Disordered" evidence="1">
    <location>
        <begin position="20"/>
        <end position="59"/>
    </location>
</feature>
<accession>A0A1I7BF83</accession>
<dbReference type="Proteomes" id="UP000199673">
    <property type="component" value="Unassembled WGS sequence"/>
</dbReference>
<gene>
    <name evidence="2" type="ORF">SAMN04489724_2363</name>
</gene>
<keyword evidence="3" id="KW-1185">Reference proteome</keyword>
<name>A0A1I7BF83_9BACT</name>
<feature type="compositionally biased region" description="Polar residues" evidence="1">
    <location>
        <begin position="20"/>
        <end position="29"/>
    </location>
</feature>
<evidence type="ECO:0000313" key="2">
    <source>
        <dbReference type="EMBL" id="SFT85761.1"/>
    </source>
</evidence>
<protein>
    <submittedName>
        <fullName evidence="2">Uncharacterized protein</fullName>
    </submittedName>
</protein>
<proteinExistence type="predicted"/>
<dbReference type="STRING" id="305507.SAMN04489724_2363"/>
<dbReference type="EMBL" id="FPBF01000003">
    <property type="protein sequence ID" value="SFT85761.1"/>
    <property type="molecule type" value="Genomic_DNA"/>
</dbReference>
<evidence type="ECO:0000313" key="3">
    <source>
        <dbReference type="Proteomes" id="UP000199673"/>
    </source>
</evidence>
<sequence length="79" mass="9171">MFYRFTCYCIFCQASHDTIHSSGTWNSNPGKEVKDSRNPQSKKLSLLPENPPSKTDIERLENLSPNDFLNLLNKFEETF</sequence>